<accession>A0A1F6WNH0</accession>
<name>A0A1F6WNH0_9BACT</name>
<reference evidence="3 4" key="1">
    <citation type="journal article" date="2016" name="Nat. Commun.">
        <title>Thousands of microbial genomes shed light on interconnected biogeochemical processes in an aquifer system.</title>
        <authorList>
            <person name="Anantharaman K."/>
            <person name="Brown C.T."/>
            <person name="Hug L.A."/>
            <person name="Sharon I."/>
            <person name="Castelle C.J."/>
            <person name="Probst A.J."/>
            <person name="Thomas B.C."/>
            <person name="Singh A."/>
            <person name="Wilkins M.J."/>
            <person name="Karaoz U."/>
            <person name="Brodie E.L."/>
            <person name="Williams K.H."/>
            <person name="Hubbard S.S."/>
            <person name="Banfield J.F."/>
        </authorList>
    </citation>
    <scope>NUCLEOTIDE SEQUENCE [LARGE SCALE GENOMIC DNA]</scope>
</reference>
<proteinExistence type="predicted"/>
<organism evidence="3 4">
    <name type="scientific">Candidatus Nomurabacteria bacterium RIFCSPLOWO2_01_FULL_36_10b</name>
    <dbReference type="NCBI Taxonomy" id="1801766"/>
    <lineage>
        <taxon>Bacteria</taxon>
        <taxon>Candidatus Nomuraibacteriota</taxon>
    </lineage>
</organism>
<dbReference type="STRING" id="1801766.A2997_01395"/>
<protein>
    <submittedName>
        <fullName evidence="3">Uncharacterized protein</fullName>
    </submittedName>
</protein>
<evidence type="ECO:0000313" key="4">
    <source>
        <dbReference type="Proteomes" id="UP000179448"/>
    </source>
</evidence>
<comment type="caution">
    <text evidence="3">The sequence shown here is derived from an EMBL/GenBank/DDBJ whole genome shotgun (WGS) entry which is preliminary data.</text>
</comment>
<keyword evidence="2" id="KW-0812">Transmembrane</keyword>
<evidence type="ECO:0000256" key="2">
    <source>
        <dbReference type="SAM" id="Phobius"/>
    </source>
</evidence>
<dbReference type="AlphaFoldDB" id="A0A1F6WNH0"/>
<dbReference type="Proteomes" id="UP000179448">
    <property type="component" value="Unassembled WGS sequence"/>
</dbReference>
<keyword evidence="2" id="KW-1133">Transmembrane helix</keyword>
<gene>
    <name evidence="3" type="ORF">A2997_01395</name>
</gene>
<feature type="transmembrane region" description="Helical" evidence="2">
    <location>
        <begin position="20"/>
        <end position="39"/>
    </location>
</feature>
<keyword evidence="2" id="KW-0472">Membrane</keyword>
<dbReference type="EMBL" id="MFUQ01000018">
    <property type="protein sequence ID" value="OGI83366.1"/>
    <property type="molecule type" value="Genomic_DNA"/>
</dbReference>
<evidence type="ECO:0000313" key="3">
    <source>
        <dbReference type="EMBL" id="OGI83366.1"/>
    </source>
</evidence>
<evidence type="ECO:0000256" key="1">
    <source>
        <dbReference type="SAM" id="MobiDB-lite"/>
    </source>
</evidence>
<feature type="region of interest" description="Disordered" evidence="1">
    <location>
        <begin position="91"/>
        <end position="117"/>
    </location>
</feature>
<sequence>MVIQKTLNNIRKQPEHVRKYIAYCVTIVCAVILIGIWFLSIANPRFNITKTDIASLNEQDFTVIKDGISDIIERADIDSFQDGLQENKANTVADDSEVLNDETQTFPSEPEQYPWEQ</sequence>